<gene>
    <name evidence="1" type="ORF">TNIN_409111</name>
</gene>
<comment type="caution">
    <text evidence="1">The sequence shown here is derived from an EMBL/GenBank/DDBJ whole genome shotgun (WGS) entry which is preliminary data.</text>
</comment>
<dbReference type="InterPro" id="IPR016194">
    <property type="entry name" value="SPOC-like_C_dom_sf"/>
</dbReference>
<dbReference type="Proteomes" id="UP000886998">
    <property type="component" value="Unassembled WGS sequence"/>
</dbReference>
<evidence type="ECO:0000313" key="2">
    <source>
        <dbReference type="Proteomes" id="UP000886998"/>
    </source>
</evidence>
<dbReference type="EMBL" id="BMAV01022938">
    <property type="protein sequence ID" value="GFY78335.1"/>
    <property type="molecule type" value="Genomic_DNA"/>
</dbReference>
<dbReference type="Gene3D" id="2.40.290.10">
    <property type="match status" value="1"/>
</dbReference>
<accession>A0A8X7CTG0</accession>
<organism evidence="1 2">
    <name type="scientific">Trichonephila inaurata madagascariensis</name>
    <dbReference type="NCBI Taxonomy" id="2747483"/>
    <lineage>
        <taxon>Eukaryota</taxon>
        <taxon>Metazoa</taxon>
        <taxon>Ecdysozoa</taxon>
        <taxon>Arthropoda</taxon>
        <taxon>Chelicerata</taxon>
        <taxon>Arachnida</taxon>
        <taxon>Araneae</taxon>
        <taxon>Araneomorphae</taxon>
        <taxon>Entelegynae</taxon>
        <taxon>Araneoidea</taxon>
        <taxon>Nephilidae</taxon>
        <taxon>Trichonephila</taxon>
        <taxon>Trichonephila inaurata</taxon>
    </lineage>
</organism>
<dbReference type="SUPFAM" id="SSF100939">
    <property type="entry name" value="SPOC domain-like"/>
    <property type="match status" value="1"/>
</dbReference>
<reference evidence="1" key="1">
    <citation type="submission" date="2020-08" db="EMBL/GenBank/DDBJ databases">
        <title>Multicomponent nature underlies the extraordinary mechanical properties of spider dragline silk.</title>
        <authorList>
            <person name="Kono N."/>
            <person name="Nakamura H."/>
            <person name="Mori M."/>
            <person name="Yoshida Y."/>
            <person name="Ohtoshi R."/>
            <person name="Malay A.D."/>
            <person name="Moran D.A.P."/>
            <person name="Tomita M."/>
            <person name="Numata K."/>
            <person name="Arakawa K."/>
        </authorList>
    </citation>
    <scope>NUCLEOTIDE SEQUENCE</scope>
</reference>
<dbReference type="AlphaFoldDB" id="A0A8X7CTG0"/>
<name>A0A8X7CTG0_9ARAC</name>
<dbReference type="OrthoDB" id="6431733at2759"/>
<sequence length="130" mass="14654">MGHLVRRHIRAAVKLIYITGDMGLAFQALPKLEPMPSIILEDALDIKLIDEHVYKSNRKCVLIALPFGRNEEEREAESRALIIGFIRYLKNMTATGASGVVINEVSSITFSILLRVNSITFVHESKMKIF</sequence>
<protein>
    <submittedName>
        <fullName evidence="1">Uncharacterized protein</fullName>
    </submittedName>
</protein>
<keyword evidence="2" id="KW-1185">Reference proteome</keyword>
<evidence type="ECO:0000313" key="1">
    <source>
        <dbReference type="EMBL" id="GFY78335.1"/>
    </source>
</evidence>
<proteinExistence type="predicted"/>